<reference evidence="3" key="2">
    <citation type="submission" date="2025-08" db="UniProtKB">
        <authorList>
            <consortium name="Ensembl"/>
        </authorList>
    </citation>
    <scope>IDENTIFICATION</scope>
    <source>
        <strain evidence="3">Thoroughbred</strain>
    </source>
</reference>
<dbReference type="AlphaFoldDB" id="A0A9L0RCL3"/>
<evidence type="ECO:0000313" key="3">
    <source>
        <dbReference type="Ensembl" id="ENSECAP00000059528.1"/>
    </source>
</evidence>
<accession>A0A9L0RCL3</accession>
<feature type="region of interest" description="Disordered" evidence="2">
    <location>
        <begin position="304"/>
        <end position="328"/>
    </location>
</feature>
<feature type="coiled-coil region" evidence="1">
    <location>
        <begin position="100"/>
        <end position="131"/>
    </location>
</feature>
<dbReference type="PANTHER" id="PTHR15732:SF4">
    <property type="entry name" value="PROTEIN MOONRAKER"/>
    <property type="match status" value="1"/>
</dbReference>
<evidence type="ECO:0000313" key="4">
    <source>
        <dbReference type="Proteomes" id="UP000002281"/>
    </source>
</evidence>
<dbReference type="InterPro" id="IPR031447">
    <property type="entry name" value="MNR"/>
</dbReference>
<keyword evidence="4" id="KW-1185">Reference proteome</keyword>
<dbReference type="Pfam" id="PF15718">
    <property type="entry name" value="MNR"/>
    <property type="match status" value="1"/>
</dbReference>
<name>A0A9L0RCL3_HORSE</name>
<evidence type="ECO:0000256" key="1">
    <source>
        <dbReference type="SAM" id="Coils"/>
    </source>
</evidence>
<sequence>MAGFLENVRGQFLFYTLTRSVFAHKYVSLPIPFHGELAGYREVALCTESFMEPELSLCGILTPGLFSVVMTPCRSRHTWSDSFVLSARLAWLDAETSKRLKELEELKAKEMDKMQKQSDSATQLADKVEKAVLERLKPLLVKAQRVNSSLEADTHLKDQPSVDAATAQPAEEAAAVDSEPSSNHLLGHFLEDSAHELWAMTHSKILESEASDTLGDSKDGPCLETMMLRMEEMEKYQETVRQRYNKIVYSDPHLWMQKEKNDQKIPAVTERPLSPHPIRITKTAARKDPEVNIVLERPWNANSLDESVGTEEKSEKREAPLLSLSEGAQQKEGRAALLVPPSMRHSIGDYCSRFERYLRMISHEAVGSFNPWLLAESFSEELVDEALGAVAAELQDMCEDYAEAVFTSEFLEAAA</sequence>
<protein>
    <submittedName>
        <fullName evidence="3">KIAA0753</fullName>
    </submittedName>
</protein>
<dbReference type="GO" id="GO:0007099">
    <property type="term" value="P:centriole replication"/>
    <property type="evidence" value="ECO:0007669"/>
    <property type="project" value="InterPro"/>
</dbReference>
<gene>
    <name evidence="3" type="primary">KIAA0753</name>
</gene>
<dbReference type="GeneTree" id="ENSGT00390000009714"/>
<proteinExistence type="predicted"/>
<dbReference type="PANTHER" id="PTHR15732">
    <property type="entry name" value="PROTEIN MOONRAKER"/>
    <property type="match status" value="1"/>
</dbReference>
<dbReference type="Proteomes" id="UP000002281">
    <property type="component" value="Chromosome 11"/>
</dbReference>
<organism evidence="3 4">
    <name type="scientific">Equus caballus</name>
    <name type="common">Horse</name>
    <dbReference type="NCBI Taxonomy" id="9796"/>
    <lineage>
        <taxon>Eukaryota</taxon>
        <taxon>Metazoa</taxon>
        <taxon>Chordata</taxon>
        <taxon>Craniata</taxon>
        <taxon>Vertebrata</taxon>
        <taxon>Euteleostomi</taxon>
        <taxon>Mammalia</taxon>
        <taxon>Eutheria</taxon>
        <taxon>Laurasiatheria</taxon>
        <taxon>Perissodactyla</taxon>
        <taxon>Equidae</taxon>
        <taxon>Equus</taxon>
    </lineage>
</organism>
<dbReference type="Ensembl" id="ENSECAT00000117077.1">
    <property type="protein sequence ID" value="ENSECAP00000059528.1"/>
    <property type="gene ID" value="ENSECAG00000025021.4"/>
</dbReference>
<keyword evidence="1" id="KW-0175">Coiled coil</keyword>
<reference evidence="3" key="3">
    <citation type="submission" date="2025-09" db="UniProtKB">
        <authorList>
            <consortium name="Ensembl"/>
        </authorList>
    </citation>
    <scope>IDENTIFICATION</scope>
    <source>
        <strain evidence="3">Thoroughbred</strain>
    </source>
</reference>
<evidence type="ECO:0000256" key="2">
    <source>
        <dbReference type="SAM" id="MobiDB-lite"/>
    </source>
</evidence>
<reference evidence="3 4" key="1">
    <citation type="journal article" date="2009" name="Science">
        <title>Genome sequence, comparative analysis, and population genetics of the domestic horse.</title>
        <authorList>
            <consortium name="Broad Institute Genome Sequencing Platform"/>
            <consortium name="Broad Institute Whole Genome Assembly Team"/>
            <person name="Wade C.M."/>
            <person name="Giulotto E."/>
            <person name="Sigurdsson S."/>
            <person name="Zoli M."/>
            <person name="Gnerre S."/>
            <person name="Imsland F."/>
            <person name="Lear T.L."/>
            <person name="Adelson D.L."/>
            <person name="Bailey E."/>
            <person name="Bellone R.R."/>
            <person name="Bloecker H."/>
            <person name="Distl O."/>
            <person name="Edgar R.C."/>
            <person name="Garber M."/>
            <person name="Leeb T."/>
            <person name="Mauceli E."/>
            <person name="MacLeod J.N."/>
            <person name="Penedo M.C.T."/>
            <person name="Raison J.M."/>
            <person name="Sharpe T."/>
            <person name="Vogel J."/>
            <person name="Andersson L."/>
            <person name="Antczak D.F."/>
            <person name="Biagi T."/>
            <person name="Binns M.M."/>
            <person name="Chowdhary B.P."/>
            <person name="Coleman S.J."/>
            <person name="Della Valle G."/>
            <person name="Fryc S."/>
            <person name="Guerin G."/>
            <person name="Hasegawa T."/>
            <person name="Hill E.W."/>
            <person name="Jurka J."/>
            <person name="Kiialainen A."/>
            <person name="Lindgren G."/>
            <person name="Liu J."/>
            <person name="Magnani E."/>
            <person name="Mickelson J.R."/>
            <person name="Murray J."/>
            <person name="Nergadze S.G."/>
            <person name="Onofrio R."/>
            <person name="Pedroni S."/>
            <person name="Piras M.F."/>
            <person name="Raudsepp T."/>
            <person name="Rocchi M."/>
            <person name="Roeed K.H."/>
            <person name="Ryder O.A."/>
            <person name="Searle S."/>
            <person name="Skow L."/>
            <person name="Swinburne J.E."/>
            <person name="Syvaenen A.C."/>
            <person name="Tozaki T."/>
            <person name="Valberg S.J."/>
            <person name="Vaudin M."/>
            <person name="White J.R."/>
            <person name="Zody M.C."/>
            <person name="Lander E.S."/>
            <person name="Lindblad-Toh K."/>
        </authorList>
    </citation>
    <scope>NUCLEOTIDE SEQUENCE [LARGE SCALE GENOMIC DNA]</scope>
    <source>
        <strain evidence="3 4">Thoroughbred</strain>
    </source>
</reference>
<feature type="compositionally biased region" description="Basic and acidic residues" evidence="2">
    <location>
        <begin position="310"/>
        <end position="319"/>
    </location>
</feature>